<reference evidence="3" key="1">
    <citation type="submission" date="2015-11" db="EMBL/GenBank/DDBJ databases">
        <title>De novo transcriptome assembly of four potential Pierce s Disease insect vectors from Arizona vineyards.</title>
        <authorList>
            <person name="Tassone E.E."/>
        </authorList>
    </citation>
    <scope>NUCLEOTIDE SEQUENCE</scope>
</reference>
<dbReference type="AlphaFoldDB" id="A0A1B6KP75"/>
<dbReference type="EMBL" id="GEBQ01026725">
    <property type="protein sequence ID" value="JAT13252.1"/>
    <property type="molecule type" value="Transcribed_RNA"/>
</dbReference>
<dbReference type="InterPro" id="IPR018631">
    <property type="entry name" value="AAA-ATPase-like_dom"/>
</dbReference>
<sequence>MYKSSSSKIIVVKCILCLCFIMNSKQGKLSVYSKPVHIDPSLHIHPASYSFDELINHGLFVDKSLMVKDFIESKCDIDIVTRPRKWGKSVNLEMIKKFFEVEVNDIGIHIKISQRNNHFLFQGGDMELVNGSTKSFRALNIANCSASMKLLGMIPVILLKMSPAKGKNYRVIEDKLKKEIKNTYASHSYLKEYIGTKNKMLNVTEKAQLARYFSNKQLTVQELENGLFYLCKLLFDHFLRKVIILIDEYDTVINHAVENFGNKTDDTQKLLVLLQNMFKGVVNNPYMEKCLVTGTLPFTEDSLFLNASNICIHSVLDVEYSRYFGFSELEVDAILKSAQLSNLTSIDKMKYWYKGYLHGGKMLYNPLDIMGFVSNRGKLLDYWIDSGRVKSLDEFLVTDEAQEDLQKLLDDEGILKSLSKHDRTNPTEEEEIHIFFEIFYRILVHQGYLNAFNHSASGRDYLLRIPNQEIRNAFVEFKTNWFGAKYDMMVSEVHDFVGCLITSQLSELRENLLRVFDNFRNLALNDQKDYHRIMGGILSRLLNHNLIMSNRHFEVGKLYHMIVPRSKYQGHSAFVLEYGVLTQYNSSVRMSKQLQTLAQETLEHMDSNVYGPMLVHYKYIDKVVTIAVA</sequence>
<gene>
    <name evidence="3" type="ORF">g.2878</name>
</gene>
<name>A0A1B6KP75_9HEMI</name>
<feature type="domain" description="AAA-ATPase-like" evidence="2">
    <location>
        <begin position="130"/>
        <end position="304"/>
    </location>
</feature>
<proteinExistence type="predicted"/>
<accession>A0A1B6KP75</accession>
<protein>
    <recommendedName>
        <fullName evidence="2">AAA-ATPase-like domain-containing protein</fullName>
    </recommendedName>
</protein>
<evidence type="ECO:0000313" key="3">
    <source>
        <dbReference type="EMBL" id="JAT13252.1"/>
    </source>
</evidence>
<evidence type="ECO:0000256" key="1">
    <source>
        <dbReference type="SAM" id="SignalP"/>
    </source>
</evidence>
<dbReference type="Pfam" id="PF09820">
    <property type="entry name" value="AAA-ATPase_like"/>
    <property type="match status" value="2"/>
</dbReference>
<feature type="signal peptide" evidence="1">
    <location>
        <begin position="1"/>
        <end position="26"/>
    </location>
</feature>
<organism evidence="3">
    <name type="scientific">Graphocephala atropunctata</name>
    <dbReference type="NCBI Taxonomy" id="36148"/>
    <lineage>
        <taxon>Eukaryota</taxon>
        <taxon>Metazoa</taxon>
        <taxon>Ecdysozoa</taxon>
        <taxon>Arthropoda</taxon>
        <taxon>Hexapoda</taxon>
        <taxon>Insecta</taxon>
        <taxon>Pterygota</taxon>
        <taxon>Neoptera</taxon>
        <taxon>Paraneoptera</taxon>
        <taxon>Hemiptera</taxon>
        <taxon>Auchenorrhyncha</taxon>
        <taxon>Membracoidea</taxon>
        <taxon>Cicadellidae</taxon>
        <taxon>Cicadellinae</taxon>
        <taxon>Cicadellini</taxon>
        <taxon>Graphocephala</taxon>
    </lineage>
</organism>
<feature type="non-terminal residue" evidence="3">
    <location>
        <position position="629"/>
    </location>
</feature>
<feature type="chain" id="PRO_5008586720" description="AAA-ATPase-like domain-containing protein" evidence="1">
    <location>
        <begin position="27"/>
        <end position="629"/>
    </location>
</feature>
<keyword evidence="1" id="KW-0732">Signal</keyword>
<evidence type="ECO:0000259" key="2">
    <source>
        <dbReference type="Pfam" id="PF09820"/>
    </source>
</evidence>
<feature type="domain" description="AAA-ATPase-like" evidence="2">
    <location>
        <begin position="50"/>
        <end position="103"/>
    </location>
</feature>
<dbReference type="PANTHER" id="PTHR34825">
    <property type="entry name" value="CONSERVED PROTEIN, WITH A WEAK D-GALACTARATE DEHYDRATASE/ALTRONATE HYDROLASE DOMAIN"/>
    <property type="match status" value="1"/>
</dbReference>
<dbReference type="PANTHER" id="PTHR34825:SF1">
    <property type="entry name" value="AAA-ATPASE-LIKE DOMAIN-CONTAINING PROTEIN"/>
    <property type="match status" value="1"/>
</dbReference>